<dbReference type="PANTHER" id="PTHR23247:SF2">
    <property type="entry name" value="COILED-COIL DOMAIN-CONTAINING PROTEIN 34"/>
    <property type="match status" value="1"/>
</dbReference>
<dbReference type="PANTHER" id="PTHR23247">
    <property type="entry name" value="NY-REN-41 ANTIGEN L15 -RELATED"/>
    <property type="match status" value="1"/>
</dbReference>
<evidence type="ECO:0000313" key="3">
    <source>
        <dbReference type="EMBL" id="CAG9815665.1"/>
    </source>
</evidence>
<feature type="domain" description="Coiled-coil" evidence="2">
    <location>
        <begin position="156"/>
        <end position="318"/>
    </location>
</feature>
<dbReference type="Pfam" id="PF13904">
    <property type="entry name" value="CCDC34"/>
    <property type="match status" value="1"/>
</dbReference>
<dbReference type="Proteomes" id="UP001153737">
    <property type="component" value="Chromosome 12"/>
</dbReference>
<sequence length="331" mass="38709">MLDHQRICSPKLAPTQSWSSGSLKNEPQKVIRKFINAAVYVEKQIMPPLRKKSPLYLDTASDGGNTSRTISTDRSVKRCTCITSPKTCPCHPMEDKPEKKLDNCDSSSSSSDVGSQITVKSKKITSFAKQDSEMNLSLTSLYTDRTERLDPKEKETIIKSWLNKKDMEKKKQELKEEKSREAKQRERELIREKEKENFQKWLARKKDKEAAKKKEEERKKEEEKLKEAEKERKQKLNETSYQSWLRRNKRVELERKIKEKLALIQLYEEKQKRLEENEKAFMDWFENSKRKPKPVALNQGLKSLCSSTSITYINPVPWIPNVELAQKPASQ</sequence>
<dbReference type="OrthoDB" id="6591885at2759"/>
<feature type="region of interest" description="Disordered" evidence="1">
    <location>
        <begin position="205"/>
        <end position="239"/>
    </location>
</feature>
<evidence type="ECO:0000259" key="2">
    <source>
        <dbReference type="Pfam" id="PF13904"/>
    </source>
</evidence>
<evidence type="ECO:0000313" key="4">
    <source>
        <dbReference type="Proteomes" id="UP001153737"/>
    </source>
</evidence>
<dbReference type="InterPro" id="IPR027417">
    <property type="entry name" value="P-loop_NTPase"/>
</dbReference>
<dbReference type="EMBL" id="OU896718">
    <property type="protein sequence ID" value="CAG9815665.1"/>
    <property type="molecule type" value="Genomic_DNA"/>
</dbReference>
<feature type="region of interest" description="Disordered" evidence="1">
    <location>
        <begin position="1"/>
        <end position="24"/>
    </location>
</feature>
<dbReference type="AlphaFoldDB" id="A0A9N9SAG5"/>
<dbReference type="InterPro" id="IPR045323">
    <property type="entry name" value="CCDC34"/>
</dbReference>
<protein>
    <recommendedName>
        <fullName evidence="2">Coiled-coil domain-containing protein</fullName>
    </recommendedName>
</protein>
<feature type="compositionally biased region" description="Polar residues" evidence="1">
    <location>
        <begin position="14"/>
        <end position="24"/>
    </location>
</feature>
<reference evidence="3" key="2">
    <citation type="submission" date="2022-10" db="EMBL/GenBank/DDBJ databases">
        <authorList>
            <consortium name="ENA_rothamsted_submissions"/>
            <consortium name="culmorum"/>
            <person name="King R."/>
        </authorList>
    </citation>
    <scope>NUCLEOTIDE SEQUENCE</scope>
</reference>
<proteinExistence type="predicted"/>
<gene>
    <name evidence="3" type="ORF">PHAECO_LOCUS3051</name>
</gene>
<organism evidence="3 4">
    <name type="scientific">Phaedon cochleariae</name>
    <name type="common">Mustard beetle</name>
    <dbReference type="NCBI Taxonomy" id="80249"/>
    <lineage>
        <taxon>Eukaryota</taxon>
        <taxon>Metazoa</taxon>
        <taxon>Ecdysozoa</taxon>
        <taxon>Arthropoda</taxon>
        <taxon>Hexapoda</taxon>
        <taxon>Insecta</taxon>
        <taxon>Pterygota</taxon>
        <taxon>Neoptera</taxon>
        <taxon>Endopterygota</taxon>
        <taxon>Coleoptera</taxon>
        <taxon>Polyphaga</taxon>
        <taxon>Cucujiformia</taxon>
        <taxon>Chrysomeloidea</taxon>
        <taxon>Chrysomelidae</taxon>
        <taxon>Chrysomelinae</taxon>
        <taxon>Chrysomelini</taxon>
        <taxon>Phaedon</taxon>
    </lineage>
</organism>
<feature type="region of interest" description="Disordered" evidence="1">
    <location>
        <begin position="168"/>
        <end position="188"/>
    </location>
</feature>
<feature type="compositionally biased region" description="Basic and acidic residues" evidence="1">
    <location>
        <begin position="205"/>
        <end position="236"/>
    </location>
</feature>
<evidence type="ECO:0000256" key="1">
    <source>
        <dbReference type="SAM" id="MobiDB-lite"/>
    </source>
</evidence>
<feature type="region of interest" description="Disordered" evidence="1">
    <location>
        <begin position="94"/>
        <end position="117"/>
    </location>
</feature>
<keyword evidence="4" id="KW-1185">Reference proteome</keyword>
<dbReference type="Gene3D" id="3.40.50.300">
    <property type="entry name" value="P-loop containing nucleotide triphosphate hydrolases"/>
    <property type="match status" value="1"/>
</dbReference>
<reference evidence="3" key="1">
    <citation type="submission" date="2022-01" db="EMBL/GenBank/DDBJ databases">
        <authorList>
            <person name="King R."/>
        </authorList>
    </citation>
    <scope>NUCLEOTIDE SEQUENCE</scope>
</reference>
<accession>A0A9N9SAG5</accession>
<feature type="compositionally biased region" description="Basic and acidic residues" evidence="1">
    <location>
        <begin position="94"/>
        <end position="103"/>
    </location>
</feature>
<name>A0A9N9SAG5_PHACE</name>
<dbReference type="InterPro" id="IPR025259">
    <property type="entry name" value="CCDC34/181"/>
</dbReference>